<dbReference type="Proteomes" id="UP000552709">
    <property type="component" value="Unassembled WGS sequence"/>
</dbReference>
<evidence type="ECO:0000313" key="2">
    <source>
        <dbReference type="Proteomes" id="UP000552709"/>
    </source>
</evidence>
<sequence>MSHGPCSKLLRDGDAVVRVQKLACPSWRSAELSRYAVLLGGALNDGGGCGGLGGSGECQGGKEGKSAAGSRLVHGIFWLACAGL</sequence>
<reference evidence="1 2" key="1">
    <citation type="submission" date="2020-08" db="EMBL/GenBank/DDBJ databases">
        <title>Genomic Encyclopedia of Type Strains, Phase IV (KMG-IV): sequencing the most valuable type-strain genomes for metagenomic binning, comparative biology and taxonomic classification.</title>
        <authorList>
            <person name="Goeker M."/>
        </authorList>
    </citation>
    <scope>NUCLEOTIDE SEQUENCE [LARGE SCALE GENOMIC DNA]</scope>
    <source>
        <strain evidence="1 2">DSM 27939</strain>
    </source>
</reference>
<organism evidence="1 2">
    <name type="scientific">Deinococcus humi</name>
    <dbReference type="NCBI Taxonomy" id="662880"/>
    <lineage>
        <taxon>Bacteria</taxon>
        <taxon>Thermotogati</taxon>
        <taxon>Deinococcota</taxon>
        <taxon>Deinococci</taxon>
        <taxon>Deinococcales</taxon>
        <taxon>Deinococcaceae</taxon>
        <taxon>Deinococcus</taxon>
    </lineage>
</organism>
<name>A0A7W8JY50_9DEIO</name>
<accession>A0A7W8JY50</accession>
<comment type="caution">
    <text evidence="1">The sequence shown here is derived from an EMBL/GenBank/DDBJ whole genome shotgun (WGS) entry which is preliminary data.</text>
</comment>
<proteinExistence type="predicted"/>
<evidence type="ECO:0000313" key="1">
    <source>
        <dbReference type="EMBL" id="MBB5363834.1"/>
    </source>
</evidence>
<dbReference type="EMBL" id="JACHFL010000007">
    <property type="protein sequence ID" value="MBB5363834.1"/>
    <property type="molecule type" value="Genomic_DNA"/>
</dbReference>
<keyword evidence="2" id="KW-1185">Reference proteome</keyword>
<dbReference type="AlphaFoldDB" id="A0A7W8JY50"/>
<protein>
    <submittedName>
        <fullName evidence="1">Uncharacterized protein</fullName>
    </submittedName>
</protein>
<gene>
    <name evidence="1" type="ORF">HNQ08_002941</name>
</gene>